<keyword evidence="2" id="KW-0472">Membrane</keyword>
<organism evidence="3 4">
    <name type="scientific">Mycena pura</name>
    <dbReference type="NCBI Taxonomy" id="153505"/>
    <lineage>
        <taxon>Eukaryota</taxon>
        <taxon>Fungi</taxon>
        <taxon>Dikarya</taxon>
        <taxon>Basidiomycota</taxon>
        <taxon>Agaricomycotina</taxon>
        <taxon>Agaricomycetes</taxon>
        <taxon>Agaricomycetidae</taxon>
        <taxon>Agaricales</taxon>
        <taxon>Marasmiineae</taxon>
        <taxon>Mycenaceae</taxon>
        <taxon>Mycena</taxon>
    </lineage>
</organism>
<dbReference type="AlphaFoldDB" id="A0AAD6UXW4"/>
<gene>
    <name evidence="3" type="ORF">GGX14DRAFT_577926</name>
</gene>
<name>A0AAD6UXW4_9AGAR</name>
<reference evidence="3" key="1">
    <citation type="submission" date="2023-03" db="EMBL/GenBank/DDBJ databases">
        <title>Massive genome expansion in bonnet fungi (Mycena s.s.) driven by repeated elements and novel gene families across ecological guilds.</title>
        <authorList>
            <consortium name="Lawrence Berkeley National Laboratory"/>
            <person name="Harder C.B."/>
            <person name="Miyauchi S."/>
            <person name="Viragh M."/>
            <person name="Kuo A."/>
            <person name="Thoen E."/>
            <person name="Andreopoulos B."/>
            <person name="Lu D."/>
            <person name="Skrede I."/>
            <person name="Drula E."/>
            <person name="Henrissat B."/>
            <person name="Morin E."/>
            <person name="Kohler A."/>
            <person name="Barry K."/>
            <person name="LaButti K."/>
            <person name="Morin E."/>
            <person name="Salamov A."/>
            <person name="Lipzen A."/>
            <person name="Mereny Z."/>
            <person name="Hegedus B."/>
            <person name="Baldrian P."/>
            <person name="Stursova M."/>
            <person name="Weitz H."/>
            <person name="Taylor A."/>
            <person name="Grigoriev I.V."/>
            <person name="Nagy L.G."/>
            <person name="Martin F."/>
            <person name="Kauserud H."/>
        </authorList>
    </citation>
    <scope>NUCLEOTIDE SEQUENCE</scope>
    <source>
        <strain evidence="3">9144</strain>
    </source>
</reference>
<dbReference type="EMBL" id="JARJCW010000117">
    <property type="protein sequence ID" value="KAJ7192626.1"/>
    <property type="molecule type" value="Genomic_DNA"/>
</dbReference>
<feature type="transmembrane region" description="Helical" evidence="2">
    <location>
        <begin position="216"/>
        <end position="239"/>
    </location>
</feature>
<comment type="caution">
    <text evidence="3">The sequence shown here is derived from an EMBL/GenBank/DDBJ whole genome shotgun (WGS) entry which is preliminary data.</text>
</comment>
<evidence type="ECO:0000313" key="4">
    <source>
        <dbReference type="Proteomes" id="UP001219525"/>
    </source>
</evidence>
<keyword evidence="2" id="KW-1133">Transmembrane helix</keyword>
<keyword evidence="2" id="KW-0812">Transmembrane</keyword>
<evidence type="ECO:0000313" key="3">
    <source>
        <dbReference type="EMBL" id="KAJ7192626.1"/>
    </source>
</evidence>
<dbReference type="CDD" id="cd12087">
    <property type="entry name" value="TM_EGFR-like"/>
    <property type="match status" value="1"/>
</dbReference>
<proteinExistence type="predicted"/>
<evidence type="ECO:0000256" key="1">
    <source>
        <dbReference type="SAM" id="MobiDB-lite"/>
    </source>
</evidence>
<sequence>MAIPNCDLLENPCAWDPDEICHGASFLYESYLYSNAPRKGLRGSSTQEVQRGKTIALTMILSNVRVFLNSFRLRFQRGKKRFHPGLSRWPLPLPRSVIYLQGNSGNDHALAADNFRFGSGLGLRPWTSIHSGSATNHIILGSAPNYSENLGHFNSRPNYAHHLLTSARTRSVNTSASLSSAVLSSSQSIEPSHGRIFPSSPSTAASLSAQRNPFPAGAVAGIVIGICLMLALAIFYLSWRRRRRQAVSLSPAPYDDTSKVGAWDADAQIITTQRAAHAAPLASAIAISAALCVPSNPSAWNVPEAPLTPNRRHLETEWHDDAAQEKMAWVSSAQPAGINARVLPTTSAPTEPDSDLVLQLRAMTARVRELEAQVGSSQWPAEPPPGYSGDGRSSPSALIRVAGLAATYTGGVTLRVHPQPSALNAVSTLRRAFPASALIARHVTRRVVHPSSLSTPPRCQRCPFTGLQRSADCVARRVNLRWRYTACRTSTLATHALTNPLHVGADRGATLYVSLFPTELPHL</sequence>
<dbReference type="Proteomes" id="UP001219525">
    <property type="component" value="Unassembled WGS sequence"/>
</dbReference>
<evidence type="ECO:0000256" key="2">
    <source>
        <dbReference type="SAM" id="Phobius"/>
    </source>
</evidence>
<feature type="region of interest" description="Disordered" evidence="1">
    <location>
        <begin position="371"/>
        <end position="394"/>
    </location>
</feature>
<protein>
    <submittedName>
        <fullName evidence="3">Uncharacterized protein</fullName>
    </submittedName>
</protein>
<keyword evidence="4" id="KW-1185">Reference proteome</keyword>
<accession>A0AAD6UXW4</accession>